<dbReference type="Proteomes" id="UP000198251">
    <property type="component" value="Chromosome I"/>
</dbReference>
<protein>
    <submittedName>
        <fullName evidence="1">Uncharacterized protein</fullName>
    </submittedName>
</protein>
<evidence type="ECO:0000313" key="1">
    <source>
        <dbReference type="EMBL" id="SCG14938.1"/>
    </source>
</evidence>
<dbReference type="EMBL" id="LT607733">
    <property type="protein sequence ID" value="SCG14938.1"/>
    <property type="molecule type" value="Genomic_DNA"/>
</dbReference>
<sequence length="41" mass="4754">MFDHHNNGRSRRDVAGAIVDLDLHKSLGYAHCQEFLILQLY</sequence>
<evidence type="ECO:0000313" key="2">
    <source>
        <dbReference type="Proteomes" id="UP000198251"/>
    </source>
</evidence>
<reference evidence="1 2" key="1">
    <citation type="submission" date="2016-06" db="EMBL/GenBank/DDBJ databases">
        <authorList>
            <person name="Kjaerup R.B."/>
            <person name="Dalgaard T.S."/>
            <person name="Juul-Madsen H.R."/>
        </authorList>
    </citation>
    <scope>NUCLEOTIDE SEQUENCE [LARGE SCALE GENOMIC DNA]</scope>
    <source>
        <strain evidence="1 2">DSM 43913</strain>
    </source>
</reference>
<dbReference type="AlphaFoldDB" id="A0A1C5G5C6"/>
<organism evidence="1 2">
    <name type="scientific">Micromonospora echinofusca</name>
    <dbReference type="NCBI Taxonomy" id="47858"/>
    <lineage>
        <taxon>Bacteria</taxon>
        <taxon>Bacillati</taxon>
        <taxon>Actinomycetota</taxon>
        <taxon>Actinomycetes</taxon>
        <taxon>Micromonosporales</taxon>
        <taxon>Micromonosporaceae</taxon>
        <taxon>Micromonospora</taxon>
    </lineage>
</organism>
<accession>A0A1C5G5C6</accession>
<keyword evidence="2" id="KW-1185">Reference proteome</keyword>
<proteinExistence type="predicted"/>
<name>A0A1C5G5C6_MICEH</name>
<gene>
    <name evidence="1" type="ORF">GA0070610_1161</name>
</gene>